<reference evidence="3" key="1">
    <citation type="submission" date="2021-07" db="EMBL/GenBank/DDBJ databases">
        <authorList>
            <person name="Catto M.A."/>
            <person name="Jacobson A."/>
            <person name="Kennedy G."/>
            <person name="Labadie P."/>
            <person name="Hunt B.G."/>
            <person name="Srinivasan R."/>
        </authorList>
    </citation>
    <scope>NUCLEOTIDE SEQUENCE</scope>
    <source>
        <strain evidence="3">PL_HMW_Pooled</strain>
        <tissue evidence="3">Head</tissue>
    </source>
</reference>
<proteinExistence type="predicted"/>
<feature type="domain" description="Chitin-binding type-2" evidence="2">
    <location>
        <begin position="245"/>
        <end position="297"/>
    </location>
</feature>
<dbReference type="SMART" id="SM00494">
    <property type="entry name" value="ChtBD2"/>
    <property type="match status" value="2"/>
</dbReference>
<evidence type="ECO:0000313" key="3">
    <source>
        <dbReference type="EMBL" id="KAK3927969.1"/>
    </source>
</evidence>
<dbReference type="AlphaFoldDB" id="A0AAE1HV06"/>
<feature type="region of interest" description="Disordered" evidence="1">
    <location>
        <begin position="1"/>
        <end position="51"/>
    </location>
</feature>
<gene>
    <name evidence="3" type="ORF">KUF71_016254</name>
</gene>
<comment type="caution">
    <text evidence="3">The sequence shown here is derived from an EMBL/GenBank/DDBJ whole genome shotgun (WGS) entry which is preliminary data.</text>
</comment>
<evidence type="ECO:0000256" key="1">
    <source>
        <dbReference type="SAM" id="MobiDB-lite"/>
    </source>
</evidence>
<dbReference type="InterPro" id="IPR002557">
    <property type="entry name" value="Chitin-bd_dom"/>
</dbReference>
<dbReference type="GO" id="GO:0005576">
    <property type="term" value="C:extracellular region"/>
    <property type="evidence" value="ECO:0007669"/>
    <property type="project" value="InterPro"/>
</dbReference>
<evidence type="ECO:0000313" key="4">
    <source>
        <dbReference type="Proteomes" id="UP001219518"/>
    </source>
</evidence>
<organism evidence="3 4">
    <name type="scientific">Frankliniella fusca</name>
    <dbReference type="NCBI Taxonomy" id="407009"/>
    <lineage>
        <taxon>Eukaryota</taxon>
        <taxon>Metazoa</taxon>
        <taxon>Ecdysozoa</taxon>
        <taxon>Arthropoda</taxon>
        <taxon>Hexapoda</taxon>
        <taxon>Insecta</taxon>
        <taxon>Pterygota</taxon>
        <taxon>Neoptera</taxon>
        <taxon>Paraneoptera</taxon>
        <taxon>Thysanoptera</taxon>
        <taxon>Terebrantia</taxon>
        <taxon>Thripoidea</taxon>
        <taxon>Thripidae</taxon>
        <taxon>Frankliniella</taxon>
    </lineage>
</organism>
<feature type="compositionally biased region" description="Pro residues" evidence="1">
    <location>
        <begin position="148"/>
        <end position="175"/>
    </location>
</feature>
<dbReference type="EMBL" id="JAHWGI010001303">
    <property type="protein sequence ID" value="KAK3927969.1"/>
    <property type="molecule type" value="Genomic_DNA"/>
</dbReference>
<accession>A0AAE1HV06</accession>
<reference evidence="3" key="2">
    <citation type="journal article" date="2023" name="BMC Genomics">
        <title>Pest status, molecular evolution, and epigenetic factors derived from the genome assembly of Frankliniella fusca, a thysanopteran phytovirus vector.</title>
        <authorList>
            <person name="Catto M.A."/>
            <person name="Labadie P.E."/>
            <person name="Jacobson A.L."/>
            <person name="Kennedy G.G."/>
            <person name="Srinivasan R."/>
            <person name="Hunt B.G."/>
        </authorList>
    </citation>
    <scope>NUCLEOTIDE SEQUENCE</scope>
    <source>
        <strain evidence="3">PL_HMW_Pooled</strain>
    </source>
</reference>
<name>A0AAE1HV06_9NEOP</name>
<dbReference type="Gene3D" id="2.170.140.10">
    <property type="entry name" value="Chitin binding domain"/>
    <property type="match status" value="1"/>
</dbReference>
<keyword evidence="4" id="KW-1185">Reference proteome</keyword>
<dbReference type="SUPFAM" id="SSF57625">
    <property type="entry name" value="Invertebrate chitin-binding proteins"/>
    <property type="match status" value="1"/>
</dbReference>
<dbReference type="InterPro" id="IPR036508">
    <property type="entry name" value="Chitin-bd_dom_sf"/>
</dbReference>
<dbReference type="Proteomes" id="UP001219518">
    <property type="component" value="Unassembled WGS sequence"/>
</dbReference>
<feature type="region of interest" description="Disordered" evidence="1">
    <location>
        <begin position="148"/>
        <end position="177"/>
    </location>
</feature>
<evidence type="ECO:0000259" key="2">
    <source>
        <dbReference type="PROSITE" id="PS50940"/>
    </source>
</evidence>
<dbReference type="GO" id="GO:0008061">
    <property type="term" value="F:chitin binding"/>
    <property type="evidence" value="ECO:0007669"/>
    <property type="project" value="InterPro"/>
</dbReference>
<dbReference type="PROSITE" id="PS50940">
    <property type="entry name" value="CHIT_BIND_II"/>
    <property type="match status" value="1"/>
</dbReference>
<dbReference type="Pfam" id="PF01607">
    <property type="entry name" value="CBM_14"/>
    <property type="match status" value="1"/>
</dbReference>
<feature type="compositionally biased region" description="Basic and acidic residues" evidence="1">
    <location>
        <begin position="27"/>
        <end position="40"/>
    </location>
</feature>
<sequence>MKTPQEAQEARNPQLEGEIVGRATIRPRPDKAGPRAESRTLKRRHRLGRELRRPFDAEGTPKMQTPSVTLLLLAVVAGASAGAAGGSAGRSISLRDPDYCGGKETSCYSITEVQLCADLGRGYVPVSVIACGYGTPYCFEGRCVPDKPTTPGPSPTTTPRPRPLPTTTPAPPAPTFSPDEDVCGGKLSVCGDCYTRTVCARLGKGIVPVSNMTCASDAPYCVAGKCVPDLPADSTCEPLPVPESTFHCYGDGYFPDPGNCSRYHLCVADKAFDYDCPRGLSYDHGRALCSPSAPCSTFNCRGRTGQYQLYQPDNSLYALCISEDAAEALVAACPPGHRLRSDDPHDVRCEAYCPRVGRWPDPDDTTGTRFLECLASYVRGELVGPIPSACPDGTVFDEAAERCKALNPSKRHMTPIKQ</sequence>
<protein>
    <submittedName>
        <fullName evidence="3">Endochitinase</fullName>
    </submittedName>
</protein>